<dbReference type="PROSITE" id="PS50943">
    <property type="entry name" value="HTH_CROC1"/>
    <property type="match status" value="1"/>
</dbReference>
<accession>A0A846MYV0</accession>
<dbReference type="Gene3D" id="1.10.260.40">
    <property type="entry name" value="lambda repressor-like DNA-binding domains"/>
    <property type="match status" value="1"/>
</dbReference>
<dbReference type="AlphaFoldDB" id="A0A846MYV0"/>
<dbReference type="Gene3D" id="3.40.190.10">
    <property type="entry name" value="Periplasmic binding protein-like II"/>
    <property type="match status" value="1"/>
</dbReference>
<name>A0A846MYV0_9PROT</name>
<organism evidence="2 3">
    <name type="scientific">Rhizomicrobium palustre</name>
    <dbReference type="NCBI Taxonomy" id="189966"/>
    <lineage>
        <taxon>Bacteria</taxon>
        <taxon>Pseudomonadati</taxon>
        <taxon>Pseudomonadota</taxon>
        <taxon>Alphaproteobacteria</taxon>
        <taxon>Micropepsales</taxon>
        <taxon>Micropepsaceae</taxon>
        <taxon>Rhizomicrobium</taxon>
    </lineage>
</organism>
<dbReference type="SUPFAM" id="SSF47413">
    <property type="entry name" value="lambda repressor-like DNA-binding domains"/>
    <property type="match status" value="1"/>
</dbReference>
<dbReference type="PANTHER" id="PTHR38431:SF1">
    <property type="entry name" value="BLL2305 PROTEIN"/>
    <property type="match status" value="1"/>
</dbReference>
<keyword evidence="3" id="KW-1185">Reference proteome</keyword>
<keyword evidence="2" id="KW-0238">DNA-binding</keyword>
<dbReference type="InterPro" id="IPR001387">
    <property type="entry name" value="Cro/C1-type_HTH"/>
</dbReference>
<dbReference type="Pfam" id="PF01381">
    <property type="entry name" value="HTH_3"/>
    <property type="match status" value="1"/>
</dbReference>
<reference evidence="2 3" key="1">
    <citation type="submission" date="2020-03" db="EMBL/GenBank/DDBJ databases">
        <title>Genomic Encyclopedia of Type Strains, Phase IV (KMG-IV): sequencing the most valuable type-strain genomes for metagenomic binning, comparative biology and taxonomic classification.</title>
        <authorList>
            <person name="Goeker M."/>
        </authorList>
    </citation>
    <scope>NUCLEOTIDE SEQUENCE [LARGE SCALE GENOMIC DNA]</scope>
    <source>
        <strain evidence="2 3">DSM 19867</strain>
    </source>
</reference>
<sequence length="371" mass="39678">MTAGNKLHEMRQKRGMAAASLAAEVGISRQTIYAIEAGSYVPNTIVALKLARALSTKVEDLFQLEEEETKPAESLEATLLGGGQTAYEGQPVQLCQVDGQLIAAAPDSVDWSLPPADAVLLTKPKSGGRVEVLPFHGRLELGKRLLVAGCDPGISVLARHLRRAGIELVVVNRNSTTALGLLREGLVHIAGTHLRDSETGESNLAEVKKLFDRRSAAVIGFSHWELGLVVARGNPKAVTSIADLKRKDITIVNREKGAAVRILLDAEIAKLGISPKAVKGYDRLTSGHLPAAMQIHSGAADAAIASKSAARVFGLGFVPLLRERYDLVLRKKNLDMAEVQTLCETLGRASFRQELEAMGGYDTSPAGQQFA</sequence>
<evidence type="ECO:0000259" key="1">
    <source>
        <dbReference type="PROSITE" id="PS50943"/>
    </source>
</evidence>
<dbReference type="InterPro" id="IPR024370">
    <property type="entry name" value="PBP_domain"/>
</dbReference>
<feature type="domain" description="HTH cro/C1-type" evidence="1">
    <location>
        <begin position="7"/>
        <end position="61"/>
    </location>
</feature>
<dbReference type="Pfam" id="PF12727">
    <property type="entry name" value="PBP_like"/>
    <property type="match status" value="1"/>
</dbReference>
<dbReference type="SMART" id="SM00530">
    <property type="entry name" value="HTH_XRE"/>
    <property type="match status" value="1"/>
</dbReference>
<dbReference type="Proteomes" id="UP000570514">
    <property type="component" value="Unassembled WGS sequence"/>
</dbReference>
<dbReference type="EMBL" id="JAASRM010000001">
    <property type="protein sequence ID" value="NIK88395.1"/>
    <property type="molecule type" value="Genomic_DNA"/>
</dbReference>
<dbReference type="GO" id="GO:0003677">
    <property type="term" value="F:DNA binding"/>
    <property type="evidence" value="ECO:0007669"/>
    <property type="project" value="UniProtKB-KW"/>
</dbReference>
<dbReference type="SUPFAM" id="SSF53850">
    <property type="entry name" value="Periplasmic binding protein-like II"/>
    <property type="match status" value="1"/>
</dbReference>
<gene>
    <name evidence="2" type="ORF">FHS83_001713</name>
</gene>
<comment type="caution">
    <text evidence="2">The sequence shown here is derived from an EMBL/GenBank/DDBJ whole genome shotgun (WGS) entry which is preliminary data.</text>
</comment>
<evidence type="ECO:0000313" key="3">
    <source>
        <dbReference type="Proteomes" id="UP000570514"/>
    </source>
</evidence>
<proteinExistence type="predicted"/>
<dbReference type="InterPro" id="IPR010982">
    <property type="entry name" value="Lambda_DNA-bd_dom_sf"/>
</dbReference>
<protein>
    <submittedName>
        <fullName evidence="2">Molybdate-binding protein/DNA-binding XRE family transcriptional regulator</fullName>
    </submittedName>
</protein>
<evidence type="ECO:0000313" key="2">
    <source>
        <dbReference type="EMBL" id="NIK88395.1"/>
    </source>
</evidence>
<dbReference type="PANTHER" id="PTHR38431">
    <property type="entry name" value="BLL2305 PROTEIN"/>
    <property type="match status" value="1"/>
</dbReference>
<dbReference type="RefSeq" id="WP_167082576.1">
    <property type="nucleotide sequence ID" value="NZ_BAAADC010000001.1"/>
</dbReference>
<dbReference type="CDD" id="cd00093">
    <property type="entry name" value="HTH_XRE"/>
    <property type="match status" value="1"/>
</dbReference>